<evidence type="ECO:0000256" key="4">
    <source>
        <dbReference type="ARBA" id="ARBA00023012"/>
    </source>
</evidence>
<protein>
    <submittedName>
        <fullName evidence="12">Response regulator</fullName>
    </submittedName>
</protein>
<dbReference type="Proteomes" id="UP001141950">
    <property type="component" value="Unassembled WGS sequence"/>
</dbReference>
<dbReference type="Gene3D" id="1.10.10.60">
    <property type="entry name" value="Homeodomain-like"/>
    <property type="match status" value="2"/>
</dbReference>
<keyword evidence="6" id="KW-0238">DNA-binding</keyword>
<dbReference type="AlphaFoldDB" id="A0A9X2MU06"/>
<dbReference type="Gene3D" id="3.40.50.2300">
    <property type="match status" value="1"/>
</dbReference>
<dbReference type="PROSITE" id="PS50110">
    <property type="entry name" value="RESPONSE_REGULATORY"/>
    <property type="match status" value="1"/>
</dbReference>
<evidence type="ECO:0000256" key="3">
    <source>
        <dbReference type="ARBA" id="ARBA00022553"/>
    </source>
</evidence>
<dbReference type="InterPro" id="IPR009057">
    <property type="entry name" value="Homeodomain-like_sf"/>
</dbReference>
<comment type="caution">
    <text evidence="12">The sequence shown here is derived from an EMBL/GenBank/DDBJ whole genome shotgun (WGS) entry which is preliminary data.</text>
</comment>
<dbReference type="InterPro" id="IPR018060">
    <property type="entry name" value="HTH_AraC"/>
</dbReference>
<dbReference type="PANTHER" id="PTHR42713">
    <property type="entry name" value="HISTIDINE KINASE-RELATED"/>
    <property type="match status" value="1"/>
</dbReference>
<keyword evidence="2" id="KW-0963">Cytoplasm</keyword>
<reference evidence="12" key="1">
    <citation type="submission" date="2022-08" db="EMBL/GenBank/DDBJ databases">
        <title>The genomic sequence of strain Paenibacillus sp. SCIV0701.</title>
        <authorList>
            <person name="Zhao H."/>
        </authorList>
    </citation>
    <scope>NUCLEOTIDE SEQUENCE</scope>
    <source>
        <strain evidence="12">SCIV0701</strain>
    </source>
</reference>
<dbReference type="Pfam" id="PF00072">
    <property type="entry name" value="Response_reg"/>
    <property type="match status" value="1"/>
</dbReference>
<proteinExistence type="predicted"/>
<organism evidence="12 13">
    <name type="scientific">Paenibacillus soyae</name>
    <dbReference type="NCBI Taxonomy" id="2969249"/>
    <lineage>
        <taxon>Bacteria</taxon>
        <taxon>Bacillati</taxon>
        <taxon>Bacillota</taxon>
        <taxon>Bacilli</taxon>
        <taxon>Bacillales</taxon>
        <taxon>Paenibacillaceae</taxon>
        <taxon>Paenibacillus</taxon>
    </lineage>
</organism>
<evidence type="ECO:0000256" key="2">
    <source>
        <dbReference type="ARBA" id="ARBA00022490"/>
    </source>
</evidence>
<keyword evidence="5" id="KW-0805">Transcription regulation</keyword>
<evidence type="ECO:0000256" key="1">
    <source>
        <dbReference type="ARBA" id="ARBA00004496"/>
    </source>
</evidence>
<dbReference type="PANTHER" id="PTHR42713:SF3">
    <property type="entry name" value="TRANSCRIPTIONAL REGULATORY PROTEIN HPTR"/>
    <property type="match status" value="1"/>
</dbReference>
<keyword evidence="4" id="KW-0902">Two-component regulatory system</keyword>
<evidence type="ECO:0000313" key="13">
    <source>
        <dbReference type="Proteomes" id="UP001141950"/>
    </source>
</evidence>
<dbReference type="GO" id="GO:0003700">
    <property type="term" value="F:DNA-binding transcription factor activity"/>
    <property type="evidence" value="ECO:0007669"/>
    <property type="project" value="InterPro"/>
</dbReference>
<keyword evidence="13" id="KW-1185">Reference proteome</keyword>
<dbReference type="InterPro" id="IPR041522">
    <property type="entry name" value="CdaR_GGDEF"/>
</dbReference>
<keyword evidence="3 8" id="KW-0597">Phosphoprotein</keyword>
<evidence type="ECO:0000256" key="6">
    <source>
        <dbReference type="ARBA" id="ARBA00023125"/>
    </source>
</evidence>
<dbReference type="SUPFAM" id="SSF46689">
    <property type="entry name" value="Homeodomain-like"/>
    <property type="match status" value="2"/>
</dbReference>
<evidence type="ECO:0000259" key="11">
    <source>
        <dbReference type="PROSITE" id="PS50110"/>
    </source>
</evidence>
<accession>A0A9X2MU06</accession>
<dbReference type="SUPFAM" id="SSF52172">
    <property type="entry name" value="CheY-like"/>
    <property type="match status" value="1"/>
</dbReference>
<dbReference type="SMART" id="SM00448">
    <property type="entry name" value="REC"/>
    <property type="match status" value="1"/>
</dbReference>
<evidence type="ECO:0000313" key="12">
    <source>
        <dbReference type="EMBL" id="MCR2803757.1"/>
    </source>
</evidence>
<evidence type="ECO:0000256" key="8">
    <source>
        <dbReference type="PROSITE-ProRule" id="PRU00169"/>
    </source>
</evidence>
<feature type="domain" description="HTH araC/xylS-type" evidence="10">
    <location>
        <begin position="419"/>
        <end position="518"/>
    </location>
</feature>
<feature type="modified residue" description="4-aspartylphosphate" evidence="8">
    <location>
        <position position="52"/>
    </location>
</feature>
<dbReference type="GO" id="GO:0000160">
    <property type="term" value="P:phosphorelay signal transduction system"/>
    <property type="evidence" value="ECO:0007669"/>
    <property type="project" value="UniProtKB-KW"/>
</dbReference>
<dbReference type="InterPro" id="IPR011006">
    <property type="entry name" value="CheY-like_superfamily"/>
</dbReference>
<dbReference type="Pfam" id="PF12833">
    <property type="entry name" value="HTH_18"/>
    <property type="match status" value="1"/>
</dbReference>
<name>A0A9X2MU06_9BACL</name>
<dbReference type="InterPro" id="IPR001789">
    <property type="entry name" value="Sig_transdc_resp-reg_receiver"/>
</dbReference>
<dbReference type="SMART" id="SM00342">
    <property type="entry name" value="HTH_ARAC"/>
    <property type="match status" value="1"/>
</dbReference>
<dbReference type="PROSITE" id="PS01124">
    <property type="entry name" value="HTH_ARAC_FAMILY_2"/>
    <property type="match status" value="1"/>
</dbReference>
<evidence type="ECO:0000256" key="7">
    <source>
        <dbReference type="ARBA" id="ARBA00023163"/>
    </source>
</evidence>
<feature type="coiled-coil region" evidence="9">
    <location>
        <begin position="113"/>
        <end position="140"/>
    </location>
</feature>
<dbReference type="InterPro" id="IPR051552">
    <property type="entry name" value="HptR"/>
</dbReference>
<keyword evidence="9" id="KW-0175">Coiled coil</keyword>
<sequence length="537" mass="60852">MMLVDDEILIREMVKECVPWEKEGFQFVGDAPDGEIALQLIEQLQPDILITDIKMPFMDGLELSSIVRKRMPDIKIVILSGHGDFEYARSALRLGVEEYGLKPVSAASMLELLHSVSRKIDEERLEKERARKQLLSESEKLTMTKEKLLSDLCCGFLTTSEAIHWSSAISLDLMSPYYAVVIADYRDASADEADMEEAVLPAPLPHAGEPLVFKRSRTETVWVIKGDSSEELEERLRRFRETREPSGNPARQTPAIGIGSIHDRLQGIHLSYLEAEEDMHLHRLSRQNKREMNLSVSAHMPPEPPVFLDRSKFLDFLRLGTPGEAETFVTAYLAGLNRHDWAGSPLGYYILNDLTIEVLHAAKESFRSMGPHEVELERFQAAISAVRTREGACSYLISLAEQYWRWRSEGADKYGELILKVKAYIAEHYDKEYVSLQSASEYVRLSPSHLSKVFSQETGQTFIEYLTQTRIQKAMELLLTTHAKSYEVAFQVGYNDAHYFSNLFKRVTGMTTKQFRQNGGLALGTKGDGNEAAFKLG</sequence>
<dbReference type="Pfam" id="PF17853">
    <property type="entry name" value="GGDEF_2"/>
    <property type="match status" value="1"/>
</dbReference>
<dbReference type="GO" id="GO:0043565">
    <property type="term" value="F:sequence-specific DNA binding"/>
    <property type="evidence" value="ECO:0007669"/>
    <property type="project" value="InterPro"/>
</dbReference>
<feature type="domain" description="Response regulatory" evidence="11">
    <location>
        <begin position="1"/>
        <end position="117"/>
    </location>
</feature>
<keyword evidence="7" id="KW-0804">Transcription</keyword>
<gene>
    <name evidence="12" type="ORF">NQZ67_07660</name>
</gene>
<dbReference type="GO" id="GO:0005737">
    <property type="term" value="C:cytoplasm"/>
    <property type="evidence" value="ECO:0007669"/>
    <property type="project" value="UniProtKB-SubCell"/>
</dbReference>
<dbReference type="CDD" id="cd17536">
    <property type="entry name" value="REC_YesN-like"/>
    <property type="match status" value="1"/>
</dbReference>
<dbReference type="RefSeq" id="WP_257444569.1">
    <property type="nucleotide sequence ID" value="NZ_JANIPJ010000004.1"/>
</dbReference>
<evidence type="ECO:0000259" key="10">
    <source>
        <dbReference type="PROSITE" id="PS01124"/>
    </source>
</evidence>
<comment type="subcellular location">
    <subcellularLocation>
        <location evidence="1">Cytoplasm</location>
    </subcellularLocation>
</comment>
<evidence type="ECO:0000256" key="5">
    <source>
        <dbReference type="ARBA" id="ARBA00023015"/>
    </source>
</evidence>
<evidence type="ECO:0000256" key="9">
    <source>
        <dbReference type="SAM" id="Coils"/>
    </source>
</evidence>
<dbReference type="EMBL" id="JANIPJ010000004">
    <property type="protein sequence ID" value="MCR2803757.1"/>
    <property type="molecule type" value="Genomic_DNA"/>
</dbReference>